<evidence type="ECO:0000256" key="1">
    <source>
        <dbReference type="ARBA" id="ARBA00022723"/>
    </source>
</evidence>
<sequence>MYLRHFAEVDALPVAMEGAERVLIRNVITAQDGAPHFAMRVFDVEPGGHTPLHQHPYEHEILILEGEGELTEGRSIHPLAPGGVIFIPPGTPHQFRNPGEGVLRFVCLIPHQPAAPGAARQK</sequence>
<comment type="caution">
    <text evidence="3">The sequence shown here is derived from an EMBL/GenBank/DDBJ whole genome shotgun (WGS) entry which is preliminary data.</text>
</comment>
<dbReference type="EMBL" id="VGIY01000038">
    <property type="protein sequence ID" value="MBM3316747.1"/>
    <property type="molecule type" value="Genomic_DNA"/>
</dbReference>
<dbReference type="InterPro" id="IPR014710">
    <property type="entry name" value="RmlC-like_jellyroll"/>
</dbReference>
<dbReference type="AlphaFoldDB" id="A0A937X9M3"/>
<accession>A0A937X9M3</accession>
<dbReference type="InterPro" id="IPR013096">
    <property type="entry name" value="Cupin_2"/>
</dbReference>
<protein>
    <submittedName>
        <fullName evidence="3">Cupin domain-containing protein</fullName>
    </submittedName>
</protein>
<organism evidence="3 4">
    <name type="scientific">Eiseniibacteriota bacterium</name>
    <dbReference type="NCBI Taxonomy" id="2212470"/>
    <lineage>
        <taxon>Bacteria</taxon>
        <taxon>Candidatus Eiseniibacteriota</taxon>
    </lineage>
</organism>
<evidence type="ECO:0000259" key="2">
    <source>
        <dbReference type="Pfam" id="PF07883"/>
    </source>
</evidence>
<dbReference type="InterPro" id="IPR011051">
    <property type="entry name" value="RmlC_Cupin_sf"/>
</dbReference>
<dbReference type="GO" id="GO:0046872">
    <property type="term" value="F:metal ion binding"/>
    <property type="evidence" value="ECO:0007669"/>
    <property type="project" value="UniProtKB-KW"/>
</dbReference>
<gene>
    <name evidence="3" type="ORF">FJY75_02740</name>
</gene>
<dbReference type="InterPro" id="IPR051610">
    <property type="entry name" value="GPI/OXD"/>
</dbReference>
<proteinExistence type="predicted"/>
<dbReference type="SUPFAM" id="SSF51182">
    <property type="entry name" value="RmlC-like cupins"/>
    <property type="match status" value="1"/>
</dbReference>
<reference evidence="3" key="1">
    <citation type="submission" date="2019-03" db="EMBL/GenBank/DDBJ databases">
        <title>Lake Tanganyika Metagenome-Assembled Genomes (MAGs).</title>
        <authorList>
            <person name="Tran P."/>
        </authorList>
    </citation>
    <scope>NUCLEOTIDE SEQUENCE</scope>
    <source>
        <strain evidence="3">M_DeepCast_400m_m2_100</strain>
    </source>
</reference>
<dbReference type="Gene3D" id="2.60.120.10">
    <property type="entry name" value="Jelly Rolls"/>
    <property type="match status" value="1"/>
</dbReference>
<feature type="domain" description="Cupin type-2" evidence="2">
    <location>
        <begin position="41"/>
        <end position="108"/>
    </location>
</feature>
<evidence type="ECO:0000313" key="4">
    <source>
        <dbReference type="Proteomes" id="UP000748308"/>
    </source>
</evidence>
<dbReference type="Pfam" id="PF07883">
    <property type="entry name" value="Cupin_2"/>
    <property type="match status" value="1"/>
</dbReference>
<dbReference type="PANTHER" id="PTHR35848:SF6">
    <property type="entry name" value="CUPIN TYPE-2 DOMAIN-CONTAINING PROTEIN"/>
    <property type="match status" value="1"/>
</dbReference>
<name>A0A937X9M3_UNCEI</name>
<evidence type="ECO:0000313" key="3">
    <source>
        <dbReference type="EMBL" id="MBM3316747.1"/>
    </source>
</evidence>
<keyword evidence="1" id="KW-0479">Metal-binding</keyword>
<dbReference type="PANTHER" id="PTHR35848">
    <property type="entry name" value="OXALATE-BINDING PROTEIN"/>
    <property type="match status" value="1"/>
</dbReference>
<dbReference type="Proteomes" id="UP000748308">
    <property type="component" value="Unassembled WGS sequence"/>
</dbReference>
<dbReference type="CDD" id="cd02222">
    <property type="entry name" value="cupin_TM1459-like"/>
    <property type="match status" value="1"/>
</dbReference>